<dbReference type="SUPFAM" id="SSF48208">
    <property type="entry name" value="Six-hairpin glycosidases"/>
    <property type="match status" value="1"/>
</dbReference>
<dbReference type="STRING" id="687842.ASU31_17195"/>
<comment type="caution">
    <text evidence="1">The sequence shown here is derived from an EMBL/GenBank/DDBJ whole genome shotgun (WGS) entry which is preliminary data.</text>
</comment>
<gene>
    <name evidence="1" type="ORF">ASU31_17195</name>
</gene>
<dbReference type="PANTHER" id="PTHR47791">
    <property type="entry name" value="MEIOTICALLY UP-REGULATED GENE 191 PROTEIN"/>
    <property type="match status" value="1"/>
</dbReference>
<reference evidence="1 2" key="1">
    <citation type="submission" date="2015-11" db="EMBL/GenBank/DDBJ databases">
        <title>Sequence of Pedobacter ginsenosidimutans.</title>
        <authorList>
            <person name="Carson E."/>
            <person name="Keyser V."/>
            <person name="Newman J."/>
            <person name="Miller J."/>
        </authorList>
    </citation>
    <scope>NUCLEOTIDE SEQUENCE [LARGE SCALE GENOMIC DNA]</scope>
    <source>
        <strain evidence="1 2">KACC 14530</strain>
    </source>
</reference>
<keyword evidence="2" id="KW-1185">Reference proteome</keyword>
<dbReference type="OrthoDB" id="2505409at2"/>
<proteinExistence type="predicted"/>
<dbReference type="RefSeq" id="WP_057933500.1">
    <property type="nucleotide sequence ID" value="NZ_LMZQ01000013.1"/>
</dbReference>
<evidence type="ECO:0000313" key="2">
    <source>
        <dbReference type="Proteomes" id="UP000051950"/>
    </source>
</evidence>
<dbReference type="Gene3D" id="1.50.10.20">
    <property type="match status" value="1"/>
</dbReference>
<dbReference type="Proteomes" id="UP000051950">
    <property type="component" value="Unassembled WGS sequence"/>
</dbReference>
<dbReference type="PANTHER" id="PTHR47791:SF3">
    <property type="entry name" value="MEIOTICALLY UP-REGULATED GENE 191 PROTEIN"/>
    <property type="match status" value="1"/>
</dbReference>
<dbReference type="EMBL" id="LMZQ01000013">
    <property type="protein sequence ID" value="KRT15047.1"/>
    <property type="molecule type" value="Genomic_DNA"/>
</dbReference>
<evidence type="ECO:0000313" key="1">
    <source>
        <dbReference type="EMBL" id="KRT15047.1"/>
    </source>
</evidence>
<dbReference type="PROSITE" id="PS51257">
    <property type="entry name" value="PROKAR_LIPOPROTEIN"/>
    <property type="match status" value="1"/>
</dbReference>
<dbReference type="InterPro" id="IPR008928">
    <property type="entry name" value="6-hairpin_glycosidase_sf"/>
</dbReference>
<dbReference type="Pfam" id="PF03663">
    <property type="entry name" value="Glyco_hydro_76"/>
    <property type="match status" value="1"/>
</dbReference>
<dbReference type="InterPro" id="IPR053169">
    <property type="entry name" value="MUG_Protein"/>
</dbReference>
<dbReference type="InterPro" id="IPR014512">
    <property type="entry name" value="O_gly_hydro"/>
</dbReference>
<dbReference type="InterPro" id="IPR005198">
    <property type="entry name" value="Glyco_hydro_76"/>
</dbReference>
<sequence length="385" mass="43393">MKLLNQNIKWAGLALISLLMFACKKEEKRVFPSEPVPAPAVVDWAAAADAAQLALDAQFYNQAQNYFNQNNDGHTGFNYWWNAHALDVYVDAYKRTKDAKYLTKMKTLLKGCYVKNGNTYKNTFYDDMEWWALACLRAYEATGDAEYKQAADQLWTWIKVGWTTVKNGGIMWASGSPDSKNACSNAPAAIIAARMYQLDKKDDDLVWAKKIYTWMKTYVVESARGVVWDAYGNTSETAIYTYNQGTWLGAGLELYLITQDKVYLQDAIRNANYVMNDQTRFSPSGILKGENTGDGGLFKGIFIRYMTQLLLKNAVDDYTKELYLKYLKNNGQSLATKATRAPENVFGPDWATKPGSKTGDCSVQLSGVMLFEALDELKRANILKP</sequence>
<dbReference type="AlphaFoldDB" id="A0A0T5VMF6"/>
<dbReference type="PIRSF" id="PIRSF021505">
    <property type="entry name" value="O_gly_hdrol"/>
    <property type="match status" value="1"/>
</dbReference>
<accession>A0A0T5VMF6</accession>
<protein>
    <recommendedName>
        <fullName evidence="3">Glycosyl hydrolase family 76</fullName>
    </recommendedName>
</protein>
<name>A0A0T5VMF6_9SPHI</name>
<organism evidence="1 2">
    <name type="scientific">Pedobacter ginsenosidimutans</name>
    <dbReference type="NCBI Taxonomy" id="687842"/>
    <lineage>
        <taxon>Bacteria</taxon>
        <taxon>Pseudomonadati</taxon>
        <taxon>Bacteroidota</taxon>
        <taxon>Sphingobacteriia</taxon>
        <taxon>Sphingobacteriales</taxon>
        <taxon>Sphingobacteriaceae</taxon>
        <taxon>Pedobacter</taxon>
    </lineage>
</organism>
<evidence type="ECO:0008006" key="3">
    <source>
        <dbReference type="Google" id="ProtNLM"/>
    </source>
</evidence>
<dbReference type="GO" id="GO:0005975">
    <property type="term" value="P:carbohydrate metabolic process"/>
    <property type="evidence" value="ECO:0007669"/>
    <property type="project" value="InterPro"/>
</dbReference>